<evidence type="ECO:0000256" key="18">
    <source>
        <dbReference type="ARBA" id="ARBA00069616"/>
    </source>
</evidence>
<comment type="function">
    <text evidence="16">Catalyzes the conversion of D-serine to pyruvate and ammonia. May play a role in D-serine detoxification.</text>
</comment>
<evidence type="ECO:0000259" key="22">
    <source>
        <dbReference type="Pfam" id="PF01168"/>
    </source>
</evidence>
<keyword evidence="11" id="KW-0663">Pyridoxal phosphate</keyword>
<evidence type="ECO:0000256" key="5">
    <source>
        <dbReference type="ARBA" id="ARBA00008873"/>
    </source>
</evidence>
<gene>
    <name evidence="25" type="ORF">UCDDS831_g09098</name>
</gene>
<dbReference type="GO" id="GO:0046872">
    <property type="term" value="F:metal ion binding"/>
    <property type="evidence" value="ECO:0007669"/>
    <property type="project" value="UniProtKB-KW"/>
</dbReference>
<comment type="similarity">
    <text evidence="5">Belongs to the cation diffusion facilitator (CDF) transporter (TC 2.A.4) family. SLC30A subfamily.</text>
</comment>
<comment type="cofactor">
    <cofactor evidence="1">
        <name>pyridoxal 5'-phosphate</name>
        <dbReference type="ChEBI" id="CHEBI:597326"/>
    </cofactor>
</comment>
<evidence type="ECO:0000256" key="15">
    <source>
        <dbReference type="ARBA" id="ARBA00051198"/>
    </source>
</evidence>
<feature type="domain" description="Alanine racemase N-terminal" evidence="22">
    <location>
        <begin position="32"/>
        <end position="219"/>
    </location>
</feature>
<evidence type="ECO:0000256" key="20">
    <source>
        <dbReference type="SAM" id="MobiDB-lite"/>
    </source>
</evidence>
<dbReference type="GO" id="GO:0009636">
    <property type="term" value="P:response to toxic substance"/>
    <property type="evidence" value="ECO:0007669"/>
    <property type="project" value="UniProtKB-KW"/>
</dbReference>
<dbReference type="Proteomes" id="UP000034182">
    <property type="component" value="Unassembled WGS sequence"/>
</dbReference>
<sequence length="594" mass="62995">MVDVSPDYLKSFIGRPALELPTPSLVLSKPVIEKNCARLHDDVKSLGIGFRPHVKTLKSEEVTRLMLGGVSRSAVASTIREIRGLLPLAAEGLLDDVLYGLPIRPSALPTLSSLSTPSFKILLMLDHPSQIPHLDAHASAHPGTAPWSCFIKIDMGTRRAGIPLTSPTLRALIAAAEASPNVSIHGFYCHAGHSYGARDAGAAAKVLREEVGAAVEAAGMLSSSTTASASSGNGEGKIVVSFGSTPTAHVVASLQSTLASTHPGLALELHAGNFPANDLQQLGTGDAVKAGFYTRSLALVADAFHYMNDLIGFIVALAAVQATERGSSPQGFSFGWARAQLLGAFFNGVFLLALGVSIFLQSIERFISLEHINNPLIVLIVGCVGLTLNIITAAFLHEHDHDHGHGHGSGQGDHAHSHDPSEEHASSMELPTGRADHTQHIHRTTQLKPPGYDLGMIGVIVHVLGDACNNVAVIVAALVIWLVESDARFYADPALSTVIAVMILASSVPLTKRSGTILLQSAPPGVRLDDVKHDLEMIPDIHSIHELHIWRLDQKKAIASAHVVVAEDTSLAAFMLKAQTVAECLHAGKTFRWS</sequence>
<dbReference type="SUPFAM" id="SSF51419">
    <property type="entry name" value="PLP-binding barrel"/>
    <property type="match status" value="1"/>
</dbReference>
<keyword evidence="12 21" id="KW-1133">Transmembrane helix</keyword>
<dbReference type="EC" id="4.3.1.18" evidence="17"/>
<evidence type="ECO:0000256" key="14">
    <source>
        <dbReference type="ARBA" id="ARBA00023239"/>
    </source>
</evidence>
<evidence type="ECO:0000256" key="13">
    <source>
        <dbReference type="ARBA" id="ARBA00023136"/>
    </source>
</evidence>
<evidence type="ECO:0000256" key="16">
    <source>
        <dbReference type="ARBA" id="ARBA00055764"/>
    </source>
</evidence>
<accession>A0A0G2DSX3</accession>
<evidence type="ECO:0000256" key="19">
    <source>
        <dbReference type="ARBA" id="ARBA00075219"/>
    </source>
</evidence>
<protein>
    <recommendedName>
        <fullName evidence="18">D-serine dehydratase</fullName>
        <ecNumber evidence="17">4.3.1.18</ecNumber>
    </recommendedName>
    <alternativeName>
        <fullName evidence="19">D-serine deaminase</fullName>
    </alternativeName>
</protein>
<dbReference type="Pfam" id="PF01545">
    <property type="entry name" value="Cation_efflux"/>
    <property type="match status" value="1"/>
</dbReference>
<keyword evidence="10" id="KW-0862">Zinc</keyword>
<dbReference type="PANTHER" id="PTHR45820">
    <property type="entry name" value="FI23527P1"/>
    <property type="match status" value="1"/>
</dbReference>
<evidence type="ECO:0000313" key="26">
    <source>
        <dbReference type="Proteomes" id="UP000034182"/>
    </source>
</evidence>
<feature type="compositionally biased region" description="Basic and acidic residues" evidence="20">
    <location>
        <begin position="413"/>
        <end position="426"/>
    </location>
</feature>
<name>A0A0G2DSX3_9PEZI</name>
<dbReference type="InterPro" id="IPR036837">
    <property type="entry name" value="Cation_efflux_CTD_sf"/>
</dbReference>
<evidence type="ECO:0000256" key="17">
    <source>
        <dbReference type="ARBA" id="ARBA00066349"/>
    </source>
</evidence>
<dbReference type="InterPro" id="IPR027470">
    <property type="entry name" value="Cation_efflux_CTD"/>
</dbReference>
<dbReference type="GO" id="GO:0008721">
    <property type="term" value="F:D-serine ammonia-lyase activity"/>
    <property type="evidence" value="ECO:0007669"/>
    <property type="project" value="UniProtKB-EC"/>
</dbReference>
<feature type="region of interest" description="Disordered" evidence="20">
    <location>
        <begin position="402"/>
        <end position="430"/>
    </location>
</feature>
<organism evidence="25 26">
    <name type="scientific">Diplodia seriata</name>
    <dbReference type="NCBI Taxonomy" id="420778"/>
    <lineage>
        <taxon>Eukaryota</taxon>
        <taxon>Fungi</taxon>
        <taxon>Dikarya</taxon>
        <taxon>Ascomycota</taxon>
        <taxon>Pezizomycotina</taxon>
        <taxon>Dothideomycetes</taxon>
        <taxon>Dothideomycetes incertae sedis</taxon>
        <taxon>Botryosphaeriales</taxon>
        <taxon>Botryosphaeriaceae</taxon>
        <taxon>Diplodia</taxon>
    </lineage>
</organism>
<evidence type="ECO:0000256" key="21">
    <source>
        <dbReference type="SAM" id="Phobius"/>
    </source>
</evidence>
<feature type="transmembrane region" description="Helical" evidence="21">
    <location>
        <begin position="489"/>
        <end position="510"/>
    </location>
</feature>
<comment type="cofactor">
    <cofactor evidence="2">
        <name>Zn(2+)</name>
        <dbReference type="ChEBI" id="CHEBI:29105"/>
    </cofactor>
</comment>
<feature type="transmembrane region" description="Helical" evidence="21">
    <location>
        <begin position="375"/>
        <end position="396"/>
    </location>
</feature>
<dbReference type="Gene3D" id="1.20.1510.10">
    <property type="entry name" value="Cation efflux protein transmembrane domain"/>
    <property type="match status" value="1"/>
</dbReference>
<evidence type="ECO:0000256" key="11">
    <source>
        <dbReference type="ARBA" id="ARBA00022898"/>
    </source>
</evidence>
<keyword evidence="7" id="KW-0216">Detoxification</keyword>
<dbReference type="InterPro" id="IPR027469">
    <property type="entry name" value="Cation_efflux_TMD_sf"/>
</dbReference>
<evidence type="ECO:0000256" key="4">
    <source>
        <dbReference type="ARBA" id="ARBA00005323"/>
    </source>
</evidence>
<dbReference type="Pfam" id="PF16916">
    <property type="entry name" value="ZT_dimer"/>
    <property type="match status" value="1"/>
</dbReference>
<feature type="domain" description="Cation efflux protein transmembrane" evidence="23">
    <location>
        <begin position="290"/>
        <end position="519"/>
    </location>
</feature>
<evidence type="ECO:0000256" key="3">
    <source>
        <dbReference type="ARBA" id="ARBA00004141"/>
    </source>
</evidence>
<reference evidence="25 26" key="2">
    <citation type="submission" date="2015-05" db="EMBL/GenBank/DDBJ databases">
        <title>Distinctive expansion of gene families associated with plant cell wall degradation and secondary metabolism in the genomes of grapevine trunk pathogens.</title>
        <authorList>
            <person name="Lawrence D.P."/>
            <person name="Travadon R."/>
            <person name="Rolshausen P.E."/>
            <person name="Baumgartner K."/>
        </authorList>
    </citation>
    <scope>NUCLEOTIDE SEQUENCE [LARGE SCALE GENOMIC DNA]</scope>
    <source>
        <strain evidence="25">DS831</strain>
    </source>
</reference>
<evidence type="ECO:0000256" key="2">
    <source>
        <dbReference type="ARBA" id="ARBA00001947"/>
    </source>
</evidence>
<comment type="similarity">
    <text evidence="4">Belongs to the DSD1 family.</text>
</comment>
<keyword evidence="14" id="KW-0456">Lyase</keyword>
<dbReference type="InterPro" id="IPR002524">
    <property type="entry name" value="Cation_efflux"/>
</dbReference>
<dbReference type="GO" id="GO:0070178">
    <property type="term" value="P:D-serine metabolic process"/>
    <property type="evidence" value="ECO:0007669"/>
    <property type="project" value="UniProtKB-ARBA"/>
</dbReference>
<comment type="caution">
    <text evidence="25">The sequence shown here is derived from an EMBL/GenBank/DDBJ whole genome shotgun (WGS) entry which is preliminary data.</text>
</comment>
<comment type="subcellular location">
    <subcellularLocation>
        <location evidence="3">Membrane</location>
        <topology evidence="3">Multi-pass membrane protein</topology>
    </subcellularLocation>
</comment>
<evidence type="ECO:0000256" key="7">
    <source>
        <dbReference type="ARBA" id="ARBA00022575"/>
    </source>
</evidence>
<evidence type="ECO:0000256" key="8">
    <source>
        <dbReference type="ARBA" id="ARBA00022692"/>
    </source>
</evidence>
<comment type="catalytic activity">
    <reaction evidence="15">
        <text>D-serine = pyruvate + NH4(+)</text>
        <dbReference type="Rhea" id="RHEA:13977"/>
        <dbReference type="ChEBI" id="CHEBI:15361"/>
        <dbReference type="ChEBI" id="CHEBI:28938"/>
        <dbReference type="ChEBI" id="CHEBI:35247"/>
        <dbReference type="EC" id="4.3.1.18"/>
    </reaction>
    <physiologicalReaction direction="left-to-right" evidence="15">
        <dbReference type="Rhea" id="RHEA:13978"/>
    </physiologicalReaction>
</comment>
<keyword evidence="8 21" id="KW-0812">Transmembrane</keyword>
<dbReference type="GO" id="GO:0006882">
    <property type="term" value="P:intracellular zinc ion homeostasis"/>
    <property type="evidence" value="ECO:0007669"/>
    <property type="project" value="TreeGrafter"/>
</dbReference>
<evidence type="ECO:0000256" key="1">
    <source>
        <dbReference type="ARBA" id="ARBA00001933"/>
    </source>
</evidence>
<dbReference type="NCBIfam" id="TIGR01297">
    <property type="entry name" value="CDF"/>
    <property type="match status" value="1"/>
</dbReference>
<evidence type="ECO:0000313" key="25">
    <source>
        <dbReference type="EMBL" id="KKY13336.1"/>
    </source>
</evidence>
<reference evidence="25 26" key="1">
    <citation type="submission" date="2015-03" db="EMBL/GenBank/DDBJ databases">
        <authorList>
            <person name="Morales-Cruz A."/>
            <person name="Amrine K.C."/>
            <person name="Cantu D."/>
        </authorList>
    </citation>
    <scope>NUCLEOTIDE SEQUENCE [LARGE SCALE GENOMIC DNA]</scope>
    <source>
        <strain evidence="25">DS831</strain>
    </source>
</reference>
<dbReference type="AlphaFoldDB" id="A0A0G2DSX3"/>
<keyword evidence="13 21" id="KW-0472">Membrane</keyword>
<dbReference type="InterPro" id="IPR058533">
    <property type="entry name" value="Cation_efflux_TM"/>
</dbReference>
<dbReference type="InterPro" id="IPR029066">
    <property type="entry name" value="PLP-binding_barrel"/>
</dbReference>
<evidence type="ECO:0000259" key="24">
    <source>
        <dbReference type="Pfam" id="PF16916"/>
    </source>
</evidence>
<dbReference type="EMBL" id="LAQI01000329">
    <property type="protein sequence ID" value="KKY13336.1"/>
    <property type="molecule type" value="Genomic_DNA"/>
</dbReference>
<dbReference type="Gene3D" id="3.20.20.10">
    <property type="entry name" value="Alanine racemase"/>
    <property type="match status" value="1"/>
</dbReference>
<evidence type="ECO:0000256" key="9">
    <source>
        <dbReference type="ARBA" id="ARBA00022723"/>
    </source>
</evidence>
<dbReference type="FunFam" id="3.20.20.10:FF:000016">
    <property type="entry name" value="D-serine dehydratase"/>
    <property type="match status" value="1"/>
</dbReference>
<dbReference type="InterPro" id="IPR001608">
    <property type="entry name" value="Ala_racemase_N"/>
</dbReference>
<feature type="transmembrane region" description="Helical" evidence="21">
    <location>
        <begin position="454"/>
        <end position="483"/>
    </location>
</feature>
<dbReference type="GO" id="GO:0005385">
    <property type="term" value="F:zinc ion transmembrane transporter activity"/>
    <property type="evidence" value="ECO:0007669"/>
    <property type="project" value="TreeGrafter"/>
</dbReference>
<dbReference type="SUPFAM" id="SSF161111">
    <property type="entry name" value="Cation efflux protein transmembrane domain-like"/>
    <property type="match status" value="1"/>
</dbReference>
<dbReference type="SUPFAM" id="SSF160240">
    <property type="entry name" value="Cation efflux protein cytoplasmic domain-like"/>
    <property type="match status" value="1"/>
</dbReference>
<feature type="domain" description="Cation efflux protein cytoplasmic" evidence="24">
    <location>
        <begin position="523"/>
        <end position="581"/>
    </location>
</feature>
<dbReference type="Pfam" id="PF01168">
    <property type="entry name" value="Ala_racemase_N"/>
    <property type="match status" value="1"/>
</dbReference>
<evidence type="ECO:0000256" key="12">
    <source>
        <dbReference type="ARBA" id="ARBA00022989"/>
    </source>
</evidence>
<dbReference type="GO" id="GO:0016020">
    <property type="term" value="C:membrane"/>
    <property type="evidence" value="ECO:0007669"/>
    <property type="project" value="UniProtKB-SubCell"/>
</dbReference>
<feature type="transmembrane region" description="Helical" evidence="21">
    <location>
        <begin position="341"/>
        <end position="363"/>
    </location>
</feature>
<evidence type="ECO:0000259" key="23">
    <source>
        <dbReference type="Pfam" id="PF01545"/>
    </source>
</evidence>
<evidence type="ECO:0000256" key="10">
    <source>
        <dbReference type="ARBA" id="ARBA00022833"/>
    </source>
</evidence>
<keyword evidence="6" id="KW-0813">Transport</keyword>
<proteinExistence type="inferred from homology"/>
<dbReference type="PANTHER" id="PTHR45820:SF5">
    <property type="entry name" value="DIFFUSION FACILITATOR FAMILY METAL ION TRANSPORTER, PUTATIVE-RELATED"/>
    <property type="match status" value="1"/>
</dbReference>
<evidence type="ECO:0000256" key="6">
    <source>
        <dbReference type="ARBA" id="ARBA00022448"/>
    </source>
</evidence>
<keyword evidence="9" id="KW-0479">Metal-binding</keyword>